<reference evidence="6" key="1">
    <citation type="submission" date="2019-11" db="EMBL/GenBank/DDBJ databases">
        <authorList>
            <person name="Feng L."/>
        </authorList>
    </citation>
    <scope>NUCLEOTIDE SEQUENCE</scope>
    <source>
        <strain evidence="6">AundefinedLFYP135</strain>
    </source>
</reference>
<dbReference type="PROSITE" id="PS50931">
    <property type="entry name" value="HTH_LYSR"/>
    <property type="match status" value="1"/>
</dbReference>
<dbReference type="Pfam" id="PF00126">
    <property type="entry name" value="HTH_1"/>
    <property type="match status" value="1"/>
</dbReference>
<comment type="similarity">
    <text evidence="1">Belongs to the LysR transcriptional regulatory family.</text>
</comment>
<keyword evidence="2" id="KW-0805">Transcription regulation</keyword>
<dbReference type="Gene3D" id="3.40.190.290">
    <property type="match status" value="1"/>
</dbReference>
<evidence type="ECO:0000256" key="4">
    <source>
        <dbReference type="ARBA" id="ARBA00023163"/>
    </source>
</evidence>
<organism evidence="6">
    <name type="scientific">uncultured Anaerotruncus sp</name>
    <dbReference type="NCBI Taxonomy" id="905011"/>
    <lineage>
        <taxon>Bacteria</taxon>
        <taxon>Bacillati</taxon>
        <taxon>Bacillota</taxon>
        <taxon>Clostridia</taxon>
        <taxon>Eubacteriales</taxon>
        <taxon>Oscillospiraceae</taxon>
        <taxon>Anaerotruncus</taxon>
        <taxon>environmental samples</taxon>
    </lineage>
</organism>
<dbReference type="InterPro" id="IPR000847">
    <property type="entry name" value="LysR_HTH_N"/>
</dbReference>
<dbReference type="SUPFAM" id="SSF53850">
    <property type="entry name" value="Periplasmic binding protein-like II"/>
    <property type="match status" value="1"/>
</dbReference>
<dbReference type="InterPro" id="IPR005119">
    <property type="entry name" value="LysR_subst-bd"/>
</dbReference>
<dbReference type="EMBL" id="CACRSL010000003">
    <property type="protein sequence ID" value="VYT15933.1"/>
    <property type="molecule type" value="Genomic_DNA"/>
</dbReference>
<dbReference type="InterPro" id="IPR036390">
    <property type="entry name" value="WH_DNA-bd_sf"/>
</dbReference>
<evidence type="ECO:0000256" key="2">
    <source>
        <dbReference type="ARBA" id="ARBA00023015"/>
    </source>
</evidence>
<keyword evidence="3" id="KW-0238">DNA-binding</keyword>
<feature type="domain" description="HTH lysR-type" evidence="5">
    <location>
        <begin position="1"/>
        <end position="58"/>
    </location>
</feature>
<sequence length="302" mass="34487">MIDTKIRTLLTLVNVGSYTRAAEELHLTQPAVSNHIRQLEKEFSIKIFYPDKKELKITPEGEILVKYARRIMALYNTARQVIDDSRRQLTHLSIGMTRTAGENIMPQVIAAYCAEHPGTQINIYTDSIKNLYNRLRSFELDMAVVEGVLPDDEFQSVLLDTDFLCVIASPKHPFAKRQSVSLQELKEENMILRSSSAGTRQLFDNYLYNQSENIKNFHVIMEVDNVAMIKDLVALNMGVSIIARSACRQEEAQGRLAVVPIENARMTRDIVMVYQKDFSHLELLEELCKLYSRLSWPASATD</sequence>
<evidence type="ECO:0000256" key="1">
    <source>
        <dbReference type="ARBA" id="ARBA00009437"/>
    </source>
</evidence>
<accession>A0A6N2UG67</accession>
<proteinExistence type="inferred from homology"/>
<gene>
    <name evidence="6" type="primary">cysL_2</name>
    <name evidence="6" type="ORF">AULFYP135_01883</name>
</gene>
<dbReference type="GO" id="GO:0000976">
    <property type="term" value="F:transcription cis-regulatory region binding"/>
    <property type="evidence" value="ECO:0007669"/>
    <property type="project" value="TreeGrafter"/>
</dbReference>
<dbReference type="Pfam" id="PF03466">
    <property type="entry name" value="LysR_substrate"/>
    <property type="match status" value="1"/>
</dbReference>
<name>A0A6N2UG67_9FIRM</name>
<dbReference type="InterPro" id="IPR036388">
    <property type="entry name" value="WH-like_DNA-bd_sf"/>
</dbReference>
<keyword evidence="4" id="KW-0804">Transcription</keyword>
<dbReference type="SUPFAM" id="SSF46785">
    <property type="entry name" value="Winged helix' DNA-binding domain"/>
    <property type="match status" value="1"/>
</dbReference>
<dbReference type="GO" id="GO:0003700">
    <property type="term" value="F:DNA-binding transcription factor activity"/>
    <property type="evidence" value="ECO:0007669"/>
    <property type="project" value="InterPro"/>
</dbReference>
<protein>
    <submittedName>
        <fullName evidence="6">HTH-type transcriptional regulator CysL</fullName>
    </submittedName>
</protein>
<dbReference type="Gene3D" id="1.10.10.10">
    <property type="entry name" value="Winged helix-like DNA-binding domain superfamily/Winged helix DNA-binding domain"/>
    <property type="match status" value="1"/>
</dbReference>
<evidence type="ECO:0000259" key="5">
    <source>
        <dbReference type="PROSITE" id="PS50931"/>
    </source>
</evidence>
<evidence type="ECO:0000256" key="3">
    <source>
        <dbReference type="ARBA" id="ARBA00023125"/>
    </source>
</evidence>
<evidence type="ECO:0000313" key="6">
    <source>
        <dbReference type="EMBL" id="VYT15933.1"/>
    </source>
</evidence>
<dbReference type="AlphaFoldDB" id="A0A6N2UG67"/>
<dbReference type="PANTHER" id="PTHR30126:SF39">
    <property type="entry name" value="HTH-TYPE TRANSCRIPTIONAL REGULATOR CYSL"/>
    <property type="match status" value="1"/>
</dbReference>
<dbReference type="PANTHER" id="PTHR30126">
    <property type="entry name" value="HTH-TYPE TRANSCRIPTIONAL REGULATOR"/>
    <property type="match status" value="1"/>
</dbReference>
<dbReference type="PRINTS" id="PR00039">
    <property type="entry name" value="HTHLYSR"/>
</dbReference>